<organism evidence="3">
    <name type="scientific">Blastocystis hominis</name>
    <dbReference type="NCBI Taxonomy" id="12968"/>
    <lineage>
        <taxon>Eukaryota</taxon>
        <taxon>Sar</taxon>
        <taxon>Stramenopiles</taxon>
        <taxon>Bigyra</taxon>
        <taxon>Opalozoa</taxon>
        <taxon>Opalinata</taxon>
        <taxon>Blastocystidae</taxon>
        <taxon>Blastocystis</taxon>
    </lineage>
</organism>
<accession>D8LYE2</accession>
<dbReference type="RefSeq" id="XP_012894645.1">
    <property type="nucleotide sequence ID" value="XM_013039191.1"/>
</dbReference>
<gene>
    <name evidence="3" type="ORF">GSBLH_T00000901001</name>
</gene>
<sequence>MISAGSIIGPSGSVINQIRASTQTSIKITKAGKGIHQRCVTVNGEGNNVLQAGKLLIEHLERSE</sequence>
<dbReference type="Pfam" id="PF00013">
    <property type="entry name" value="KH_1"/>
    <property type="match status" value="1"/>
</dbReference>
<evidence type="ECO:0000259" key="2">
    <source>
        <dbReference type="Pfam" id="PF00013"/>
    </source>
</evidence>
<evidence type="ECO:0000256" key="1">
    <source>
        <dbReference type="PROSITE-ProRule" id="PRU00117"/>
    </source>
</evidence>
<name>D8LYE2_BLAHO</name>
<dbReference type="Gene3D" id="3.30.1370.10">
    <property type="entry name" value="K Homology domain, type 1"/>
    <property type="match status" value="1"/>
</dbReference>
<keyword evidence="1" id="KW-0694">RNA-binding</keyword>
<proteinExistence type="predicted"/>
<dbReference type="SUPFAM" id="SSF54791">
    <property type="entry name" value="Eukaryotic type KH-domain (KH-domain type I)"/>
    <property type="match status" value="1"/>
</dbReference>
<keyword evidence="4" id="KW-1185">Reference proteome</keyword>
<evidence type="ECO:0000313" key="3">
    <source>
        <dbReference type="EMBL" id="CBK20597.2"/>
    </source>
</evidence>
<dbReference type="AlphaFoldDB" id="D8LYE2"/>
<dbReference type="GeneID" id="24918188"/>
<dbReference type="PROSITE" id="PS50084">
    <property type="entry name" value="KH_TYPE_1"/>
    <property type="match status" value="1"/>
</dbReference>
<dbReference type="EMBL" id="FN668639">
    <property type="protein sequence ID" value="CBK20597.2"/>
    <property type="molecule type" value="Genomic_DNA"/>
</dbReference>
<dbReference type="Proteomes" id="UP000008312">
    <property type="component" value="Unassembled WGS sequence"/>
</dbReference>
<dbReference type="InterPro" id="IPR004088">
    <property type="entry name" value="KH_dom_type_1"/>
</dbReference>
<protein>
    <recommendedName>
        <fullName evidence="2">K Homology domain-containing protein</fullName>
    </recommendedName>
</protein>
<dbReference type="InParanoid" id="D8LYE2"/>
<reference evidence="3" key="1">
    <citation type="submission" date="2010-02" db="EMBL/GenBank/DDBJ databases">
        <title>Sequencing and annotation of the Blastocystis hominis genome.</title>
        <authorList>
            <person name="Wincker P."/>
        </authorList>
    </citation>
    <scope>NUCLEOTIDE SEQUENCE</scope>
    <source>
        <strain evidence="3">Singapore isolate B</strain>
    </source>
</reference>
<evidence type="ECO:0000313" key="4">
    <source>
        <dbReference type="Proteomes" id="UP000008312"/>
    </source>
</evidence>
<dbReference type="InterPro" id="IPR036612">
    <property type="entry name" value="KH_dom_type_1_sf"/>
</dbReference>
<dbReference type="GO" id="GO:0003723">
    <property type="term" value="F:RNA binding"/>
    <property type="evidence" value="ECO:0007669"/>
    <property type="project" value="UniProtKB-UniRule"/>
</dbReference>
<feature type="domain" description="K Homology" evidence="2">
    <location>
        <begin position="4"/>
        <end position="57"/>
    </location>
</feature>